<name>A0A934RU30_9BACT</name>
<keyword evidence="3" id="KW-1185">Reference proteome</keyword>
<dbReference type="Proteomes" id="UP000604083">
    <property type="component" value="Unassembled WGS sequence"/>
</dbReference>
<evidence type="ECO:0000256" key="1">
    <source>
        <dbReference type="SAM" id="SignalP"/>
    </source>
</evidence>
<sequence>MKTNSFAFWKAIGIGCFLSAATLLAESEADHARAWADKHGGELEVRLADGTRADILTDTHAIEVEWASNWAESIGQSLWYARMKKRRAGVVLIFKKPTDLRYELRLRALIRQHQMPIDVWIVGKVE</sequence>
<keyword evidence="1" id="KW-0732">Signal</keyword>
<evidence type="ECO:0000313" key="2">
    <source>
        <dbReference type="EMBL" id="MBK1835044.1"/>
    </source>
</evidence>
<feature type="signal peptide" evidence="1">
    <location>
        <begin position="1"/>
        <end position="25"/>
    </location>
</feature>
<reference evidence="2" key="1">
    <citation type="submission" date="2021-01" db="EMBL/GenBank/DDBJ databases">
        <title>Modified the classification status of verrucomicrobia.</title>
        <authorList>
            <person name="Feng X."/>
        </authorList>
    </citation>
    <scope>NUCLEOTIDE SEQUENCE</scope>
    <source>
        <strain evidence="2">KCTC 12986</strain>
    </source>
</reference>
<comment type="caution">
    <text evidence="2">The sequence shown here is derived from an EMBL/GenBank/DDBJ whole genome shotgun (WGS) entry which is preliminary data.</text>
</comment>
<dbReference type="AlphaFoldDB" id="A0A934RU30"/>
<protein>
    <submittedName>
        <fullName evidence="2">Uncharacterized protein</fullName>
    </submittedName>
</protein>
<dbReference type="EMBL" id="JAENIO010000038">
    <property type="protein sequence ID" value="MBK1835044.1"/>
    <property type="molecule type" value="Genomic_DNA"/>
</dbReference>
<gene>
    <name evidence="2" type="ORF">JIN78_13315</name>
</gene>
<accession>A0A934RU30</accession>
<proteinExistence type="predicted"/>
<organism evidence="2 3">
    <name type="scientific">Roseibacillus ishigakijimensis</name>
    <dbReference type="NCBI Taxonomy" id="454146"/>
    <lineage>
        <taxon>Bacteria</taxon>
        <taxon>Pseudomonadati</taxon>
        <taxon>Verrucomicrobiota</taxon>
        <taxon>Verrucomicrobiia</taxon>
        <taxon>Verrucomicrobiales</taxon>
        <taxon>Verrucomicrobiaceae</taxon>
        <taxon>Roseibacillus</taxon>
    </lineage>
</organism>
<evidence type="ECO:0000313" key="3">
    <source>
        <dbReference type="Proteomes" id="UP000604083"/>
    </source>
</evidence>
<dbReference type="RefSeq" id="WP_200392479.1">
    <property type="nucleotide sequence ID" value="NZ_JAENIO010000038.1"/>
</dbReference>
<feature type="chain" id="PRO_5036841200" evidence="1">
    <location>
        <begin position="26"/>
        <end position="126"/>
    </location>
</feature>